<reference evidence="1" key="1">
    <citation type="journal article" date="2020" name="Stud. Mycol.">
        <title>101 Dothideomycetes genomes: a test case for predicting lifestyles and emergence of pathogens.</title>
        <authorList>
            <person name="Haridas S."/>
            <person name="Albert R."/>
            <person name="Binder M."/>
            <person name="Bloem J."/>
            <person name="Labutti K."/>
            <person name="Salamov A."/>
            <person name="Andreopoulos B."/>
            <person name="Baker S."/>
            <person name="Barry K."/>
            <person name="Bills G."/>
            <person name="Bluhm B."/>
            <person name="Cannon C."/>
            <person name="Castanera R."/>
            <person name="Culley D."/>
            <person name="Daum C."/>
            <person name="Ezra D."/>
            <person name="Gonzalez J."/>
            <person name="Henrissat B."/>
            <person name="Kuo A."/>
            <person name="Liang C."/>
            <person name="Lipzen A."/>
            <person name="Lutzoni F."/>
            <person name="Magnuson J."/>
            <person name="Mondo S."/>
            <person name="Nolan M."/>
            <person name="Ohm R."/>
            <person name="Pangilinan J."/>
            <person name="Park H.-J."/>
            <person name="Ramirez L."/>
            <person name="Alfaro M."/>
            <person name="Sun H."/>
            <person name="Tritt A."/>
            <person name="Yoshinaga Y."/>
            <person name="Zwiers L.-H."/>
            <person name="Turgeon B."/>
            <person name="Goodwin S."/>
            <person name="Spatafora J."/>
            <person name="Crous P."/>
            <person name="Grigoriev I."/>
        </authorList>
    </citation>
    <scope>NUCLEOTIDE SEQUENCE</scope>
    <source>
        <strain evidence="1">CBS 262.69</strain>
    </source>
</reference>
<feature type="non-terminal residue" evidence="1">
    <location>
        <position position="1"/>
    </location>
</feature>
<dbReference type="OrthoDB" id="2017974at2759"/>
<accession>A0A6G1HXP3</accession>
<organism evidence="1 2">
    <name type="scientific">Trichodelitschia bisporula</name>
    <dbReference type="NCBI Taxonomy" id="703511"/>
    <lineage>
        <taxon>Eukaryota</taxon>
        <taxon>Fungi</taxon>
        <taxon>Dikarya</taxon>
        <taxon>Ascomycota</taxon>
        <taxon>Pezizomycotina</taxon>
        <taxon>Dothideomycetes</taxon>
        <taxon>Dothideomycetes incertae sedis</taxon>
        <taxon>Phaeotrichales</taxon>
        <taxon>Phaeotrichaceae</taxon>
        <taxon>Trichodelitschia</taxon>
    </lineage>
</organism>
<proteinExistence type="predicted"/>
<gene>
    <name evidence="1" type="ORF">EJ06DRAFT_576685</name>
</gene>
<name>A0A6G1HXP3_9PEZI</name>
<dbReference type="EMBL" id="ML996694">
    <property type="protein sequence ID" value="KAF2400607.1"/>
    <property type="molecule type" value="Genomic_DNA"/>
</dbReference>
<protein>
    <submittedName>
        <fullName evidence="1">Uncharacterized protein</fullName>
    </submittedName>
</protein>
<sequence>ESKCGHVDKSQVAALNDGALLEDPHFQALVALHRTLLHEHHDLILASQHHLAILARPFSLYEDHDFFLTSQYSMITQGVPRNEQKCTMPARMWKHGIHSFLELLHSRVLM</sequence>
<dbReference type="Proteomes" id="UP000799640">
    <property type="component" value="Unassembled WGS sequence"/>
</dbReference>
<evidence type="ECO:0000313" key="2">
    <source>
        <dbReference type="Proteomes" id="UP000799640"/>
    </source>
</evidence>
<evidence type="ECO:0000313" key="1">
    <source>
        <dbReference type="EMBL" id="KAF2400607.1"/>
    </source>
</evidence>
<dbReference type="AlphaFoldDB" id="A0A6G1HXP3"/>
<keyword evidence="2" id="KW-1185">Reference proteome</keyword>